<comment type="caution">
    <text evidence="3">The sequence shown here is derived from an EMBL/GenBank/DDBJ whole genome shotgun (WGS) entry which is preliminary data.</text>
</comment>
<dbReference type="Proteomes" id="UP000245207">
    <property type="component" value="Unassembled WGS sequence"/>
</dbReference>
<dbReference type="CDD" id="cd00010">
    <property type="entry name" value="AAI_LTSS"/>
    <property type="match status" value="1"/>
</dbReference>
<feature type="domain" description="Bifunctional inhibitor/plant lipid transfer protein/seed storage helical" evidence="2">
    <location>
        <begin position="18"/>
        <end position="114"/>
    </location>
</feature>
<keyword evidence="1" id="KW-0732">Signal</keyword>
<dbReference type="Pfam" id="PF14368">
    <property type="entry name" value="LTP_2"/>
    <property type="match status" value="1"/>
</dbReference>
<keyword evidence="4" id="KW-1185">Reference proteome</keyword>
<organism evidence="3 4">
    <name type="scientific">Artemisia annua</name>
    <name type="common">Sweet wormwood</name>
    <dbReference type="NCBI Taxonomy" id="35608"/>
    <lineage>
        <taxon>Eukaryota</taxon>
        <taxon>Viridiplantae</taxon>
        <taxon>Streptophyta</taxon>
        <taxon>Embryophyta</taxon>
        <taxon>Tracheophyta</taxon>
        <taxon>Spermatophyta</taxon>
        <taxon>Magnoliopsida</taxon>
        <taxon>eudicotyledons</taxon>
        <taxon>Gunneridae</taxon>
        <taxon>Pentapetalae</taxon>
        <taxon>asterids</taxon>
        <taxon>campanulids</taxon>
        <taxon>Asterales</taxon>
        <taxon>Asteraceae</taxon>
        <taxon>Asteroideae</taxon>
        <taxon>Anthemideae</taxon>
        <taxon>Artemisiinae</taxon>
        <taxon>Artemisia</taxon>
    </lineage>
</organism>
<dbReference type="InterPro" id="IPR036312">
    <property type="entry name" value="Bifun_inhib/LTP/seed_sf"/>
</dbReference>
<feature type="signal peptide" evidence="1">
    <location>
        <begin position="1"/>
        <end position="22"/>
    </location>
</feature>
<sequence>MTMSNSVLFAFALLCFMSSATATLSPLSQTIELCGTSLNDLTNCFDYLGYLGKGTRMREHPSGSCCSVLRDAWKIDPECVSFKVLDGVIFQNFWDFNTDTTRLDHLSATCGIGSSKSNPPSQPPVAFLY</sequence>
<dbReference type="EMBL" id="PKPP01002316">
    <property type="protein sequence ID" value="PWA76086.1"/>
    <property type="molecule type" value="Genomic_DNA"/>
</dbReference>
<dbReference type="InterPro" id="IPR016140">
    <property type="entry name" value="Bifunc_inhib/LTP/seed_store"/>
</dbReference>
<dbReference type="SUPFAM" id="SSF47699">
    <property type="entry name" value="Bifunctional inhibitor/lipid-transfer protein/seed storage 2S albumin"/>
    <property type="match status" value="1"/>
</dbReference>
<accession>A0A2U1NRE6</accession>
<dbReference type="AlphaFoldDB" id="A0A2U1NRE6"/>
<evidence type="ECO:0000259" key="2">
    <source>
        <dbReference type="Pfam" id="PF14368"/>
    </source>
</evidence>
<reference evidence="3 4" key="1">
    <citation type="journal article" date="2018" name="Mol. Plant">
        <title>The genome of Artemisia annua provides insight into the evolution of Asteraceae family and artemisinin biosynthesis.</title>
        <authorList>
            <person name="Shen Q."/>
            <person name="Zhang L."/>
            <person name="Liao Z."/>
            <person name="Wang S."/>
            <person name="Yan T."/>
            <person name="Shi P."/>
            <person name="Liu M."/>
            <person name="Fu X."/>
            <person name="Pan Q."/>
            <person name="Wang Y."/>
            <person name="Lv Z."/>
            <person name="Lu X."/>
            <person name="Zhang F."/>
            <person name="Jiang W."/>
            <person name="Ma Y."/>
            <person name="Chen M."/>
            <person name="Hao X."/>
            <person name="Li L."/>
            <person name="Tang Y."/>
            <person name="Lv G."/>
            <person name="Zhou Y."/>
            <person name="Sun X."/>
            <person name="Brodelius P.E."/>
            <person name="Rose J.K.C."/>
            <person name="Tang K."/>
        </authorList>
    </citation>
    <scope>NUCLEOTIDE SEQUENCE [LARGE SCALE GENOMIC DNA]</scope>
    <source>
        <strain evidence="4">cv. Huhao1</strain>
        <tissue evidence="3">Leaf</tissue>
    </source>
</reference>
<protein>
    <recommendedName>
        <fullName evidence="2">Bifunctional inhibitor/plant lipid transfer protein/seed storage helical domain-containing protein</fullName>
    </recommendedName>
</protein>
<proteinExistence type="predicted"/>
<gene>
    <name evidence="3" type="ORF">CTI12_AA130210</name>
</gene>
<name>A0A2U1NRE6_ARTAN</name>
<evidence type="ECO:0000313" key="4">
    <source>
        <dbReference type="Proteomes" id="UP000245207"/>
    </source>
</evidence>
<evidence type="ECO:0000313" key="3">
    <source>
        <dbReference type="EMBL" id="PWA76086.1"/>
    </source>
</evidence>
<feature type="chain" id="PRO_5015507415" description="Bifunctional inhibitor/plant lipid transfer protein/seed storage helical domain-containing protein" evidence="1">
    <location>
        <begin position="23"/>
        <end position="129"/>
    </location>
</feature>
<dbReference type="Gene3D" id="1.10.110.10">
    <property type="entry name" value="Plant lipid-transfer and hydrophobic proteins"/>
    <property type="match status" value="1"/>
</dbReference>
<evidence type="ECO:0000256" key="1">
    <source>
        <dbReference type="SAM" id="SignalP"/>
    </source>
</evidence>